<evidence type="ECO:0000256" key="9">
    <source>
        <dbReference type="PIRSR" id="PIRSR001589-3"/>
    </source>
</evidence>
<evidence type="ECO:0000313" key="11">
    <source>
        <dbReference type="EMBL" id="RUO59621.1"/>
    </source>
</evidence>
<evidence type="ECO:0000256" key="7">
    <source>
        <dbReference type="PIRSR" id="PIRSR001589-1"/>
    </source>
</evidence>
<feature type="binding site" evidence="8">
    <location>
        <begin position="337"/>
        <end position="338"/>
    </location>
    <ligand>
        <name>ATP</name>
        <dbReference type="ChEBI" id="CHEBI:30616"/>
    </ligand>
</feature>
<evidence type="ECO:0000256" key="4">
    <source>
        <dbReference type="ARBA" id="ARBA00022741"/>
    </source>
</evidence>
<dbReference type="PROSITE" id="PS51278">
    <property type="entry name" value="GATASE_TYPE_2"/>
    <property type="match status" value="1"/>
</dbReference>
<dbReference type="InterPro" id="IPR051786">
    <property type="entry name" value="ASN_synthetase/amidase"/>
</dbReference>
<reference evidence="12" key="1">
    <citation type="journal article" date="2018" name="Front. Microbiol.">
        <title>Genome-Based Analysis Reveals the Taxonomy and Diversity of the Family Idiomarinaceae.</title>
        <authorList>
            <person name="Liu Y."/>
            <person name="Lai Q."/>
            <person name="Shao Z."/>
        </authorList>
    </citation>
    <scope>NUCLEOTIDE SEQUENCE [LARGE SCALE GENOMIC DNA]</scope>
    <source>
        <strain evidence="12">PIM1</strain>
    </source>
</reference>
<dbReference type="EC" id="6.3.5.4" evidence="3"/>
<dbReference type="OrthoDB" id="9763290at2"/>
<feature type="binding site" evidence="8">
    <location>
        <position position="268"/>
    </location>
    <ligand>
        <name>ATP</name>
        <dbReference type="ChEBI" id="CHEBI:30616"/>
    </ligand>
</feature>
<keyword evidence="5 8" id="KW-0067">ATP-binding</keyword>
<evidence type="ECO:0000256" key="1">
    <source>
        <dbReference type="ARBA" id="ARBA00005187"/>
    </source>
</evidence>
<evidence type="ECO:0000256" key="8">
    <source>
        <dbReference type="PIRSR" id="PIRSR001589-2"/>
    </source>
</evidence>
<dbReference type="CDD" id="cd01991">
    <property type="entry name" value="Asn_synthase_B_C"/>
    <property type="match status" value="1"/>
</dbReference>
<keyword evidence="7" id="KW-0028">Amino-acid biosynthesis</keyword>
<dbReference type="Pfam" id="PF13537">
    <property type="entry name" value="GATase_7"/>
    <property type="match status" value="1"/>
</dbReference>
<dbReference type="InterPro" id="IPR006426">
    <property type="entry name" value="Asn_synth_AEB"/>
</dbReference>
<dbReference type="EMBL" id="PIPZ01000002">
    <property type="protein sequence ID" value="RUO59621.1"/>
    <property type="molecule type" value="Genomic_DNA"/>
</dbReference>
<evidence type="ECO:0000259" key="10">
    <source>
        <dbReference type="PROSITE" id="PS51278"/>
    </source>
</evidence>
<dbReference type="GO" id="GO:0005524">
    <property type="term" value="F:ATP binding"/>
    <property type="evidence" value="ECO:0007669"/>
    <property type="project" value="UniProtKB-KW"/>
</dbReference>
<protein>
    <recommendedName>
        <fullName evidence="3">asparagine synthase (glutamine-hydrolyzing)</fullName>
        <ecNumber evidence="3">6.3.5.4</ecNumber>
    </recommendedName>
</protein>
<keyword evidence="7" id="KW-0061">Asparagine biosynthesis</keyword>
<dbReference type="InterPro" id="IPR014729">
    <property type="entry name" value="Rossmann-like_a/b/a_fold"/>
</dbReference>
<evidence type="ECO:0000256" key="2">
    <source>
        <dbReference type="ARBA" id="ARBA00005752"/>
    </source>
</evidence>
<feature type="active site" description="For GATase activity" evidence="7">
    <location>
        <position position="2"/>
    </location>
</feature>
<dbReference type="PANTHER" id="PTHR43284">
    <property type="entry name" value="ASPARAGINE SYNTHETASE (GLUTAMINE-HYDROLYZING)"/>
    <property type="match status" value="1"/>
</dbReference>
<dbReference type="Pfam" id="PF00733">
    <property type="entry name" value="Asn_synthase"/>
    <property type="match status" value="1"/>
</dbReference>
<dbReference type="GO" id="GO:0004066">
    <property type="term" value="F:asparagine synthase (glutamine-hydrolyzing) activity"/>
    <property type="evidence" value="ECO:0007669"/>
    <property type="project" value="UniProtKB-EC"/>
</dbReference>
<comment type="caution">
    <text evidence="11">The sequence shown here is derived from an EMBL/GenBank/DDBJ whole genome shotgun (WGS) entry which is preliminary data.</text>
</comment>
<evidence type="ECO:0000256" key="6">
    <source>
        <dbReference type="ARBA" id="ARBA00048741"/>
    </source>
</evidence>
<evidence type="ECO:0000256" key="3">
    <source>
        <dbReference type="ARBA" id="ARBA00012737"/>
    </source>
</evidence>
<dbReference type="RefSeq" id="WP_126759393.1">
    <property type="nucleotide sequence ID" value="NZ_PIPZ01000002.1"/>
</dbReference>
<evidence type="ECO:0000313" key="12">
    <source>
        <dbReference type="Proteomes" id="UP000288127"/>
    </source>
</evidence>
<dbReference type="SUPFAM" id="SSF52402">
    <property type="entry name" value="Adenine nucleotide alpha hydrolases-like"/>
    <property type="match status" value="1"/>
</dbReference>
<evidence type="ECO:0000256" key="5">
    <source>
        <dbReference type="ARBA" id="ARBA00022840"/>
    </source>
</evidence>
<comment type="pathway">
    <text evidence="1">Amino-acid biosynthesis; L-asparagine biosynthesis; L-asparagine from L-aspartate (L-Gln route): step 1/1.</text>
</comment>
<dbReference type="Gene3D" id="3.60.20.10">
    <property type="entry name" value="Glutamine Phosphoribosylpyrophosphate, subunit 1, domain 1"/>
    <property type="match status" value="1"/>
</dbReference>
<comment type="catalytic activity">
    <reaction evidence="6">
        <text>L-aspartate + L-glutamine + ATP + H2O = L-asparagine + L-glutamate + AMP + diphosphate + H(+)</text>
        <dbReference type="Rhea" id="RHEA:12228"/>
        <dbReference type="ChEBI" id="CHEBI:15377"/>
        <dbReference type="ChEBI" id="CHEBI:15378"/>
        <dbReference type="ChEBI" id="CHEBI:29985"/>
        <dbReference type="ChEBI" id="CHEBI:29991"/>
        <dbReference type="ChEBI" id="CHEBI:30616"/>
        <dbReference type="ChEBI" id="CHEBI:33019"/>
        <dbReference type="ChEBI" id="CHEBI:58048"/>
        <dbReference type="ChEBI" id="CHEBI:58359"/>
        <dbReference type="ChEBI" id="CHEBI:456215"/>
        <dbReference type="EC" id="6.3.5.4"/>
    </reaction>
</comment>
<feature type="binding site" evidence="8">
    <location>
        <position position="94"/>
    </location>
    <ligand>
        <name>L-glutamine</name>
        <dbReference type="ChEBI" id="CHEBI:58359"/>
    </ligand>
</feature>
<keyword evidence="4 8" id="KW-0547">Nucleotide-binding</keyword>
<keyword evidence="12" id="KW-1185">Reference proteome</keyword>
<proteinExistence type="inferred from homology"/>
<dbReference type="InterPro" id="IPR017932">
    <property type="entry name" value="GATase_2_dom"/>
</dbReference>
<organism evidence="11 12">
    <name type="scientific">Pseudidiomarina marina</name>
    <dbReference type="NCBI Taxonomy" id="502366"/>
    <lineage>
        <taxon>Bacteria</taxon>
        <taxon>Pseudomonadati</taxon>
        <taxon>Pseudomonadota</taxon>
        <taxon>Gammaproteobacteria</taxon>
        <taxon>Alteromonadales</taxon>
        <taxon>Idiomarinaceae</taxon>
        <taxon>Pseudidiomarina</taxon>
    </lineage>
</organism>
<keyword evidence="7" id="KW-0315">Glutamine amidotransferase</keyword>
<dbReference type="GO" id="GO:0006529">
    <property type="term" value="P:asparagine biosynthetic process"/>
    <property type="evidence" value="ECO:0007669"/>
    <property type="project" value="UniProtKB-KW"/>
</dbReference>
<name>A0A432YF94_9GAMM</name>
<dbReference type="AlphaFoldDB" id="A0A432YF94"/>
<dbReference type="InterPro" id="IPR029055">
    <property type="entry name" value="Ntn_hydrolases_N"/>
</dbReference>
<dbReference type="SUPFAM" id="SSF56235">
    <property type="entry name" value="N-terminal nucleophile aminohydrolases (Ntn hydrolases)"/>
    <property type="match status" value="1"/>
</dbReference>
<sequence length="508" mass="57988">MCGYFLTNSTLVDNAAINRIRKYIDFRGPDYQSGIIDFKGWKLYHARLSIIDPENDNSNQPFFDESGGVLLFNGEILNYSELAERYYDEDFYSDTALLSRLIVDERLELSELDGFFSFAYVDVTGTLKWLVRDQFGVKPLYYHRDLSGALTISSEPKPLALIFNLPVNNEAIEEYRAARSPIFSSSYFDGVESLAPGCCLINGEYFNLKDELEFEKSRECDQSDLHCVLKTAIESRLVADVPVGLCLSMGVDSNLIYNLADFDKLYSIGFEGDPDFEYLRKNGPAKLNLIKAEHSQYASDLDFLLKLRGEPLSVPNEVLLFQLAKKAKADGVKVLLSGEGADEFFAGYDRIFKAFSNLNAFDIDLFIDLYCYEKPAKYSSVYKKFESIFLSIDLEPFEKVRWFFVKYHMPVLFRRLDFAMMAAGVEGREPLANRHTFNLAKKLAAKTLIGNKLGKIPLRRLLADLTTENFAYMDKVGFPVDLTKVFPEISDQTSYDIWFSKNLEILNK</sequence>
<dbReference type="Gene3D" id="3.40.50.620">
    <property type="entry name" value="HUPs"/>
    <property type="match status" value="1"/>
</dbReference>
<gene>
    <name evidence="11" type="ORF">CWI76_05655</name>
</gene>
<dbReference type="InterPro" id="IPR001962">
    <property type="entry name" value="Asn_synthase"/>
</dbReference>
<feature type="domain" description="Glutamine amidotransferase type-2" evidence="10">
    <location>
        <begin position="2"/>
        <end position="186"/>
    </location>
</feature>
<dbReference type="PANTHER" id="PTHR43284:SF1">
    <property type="entry name" value="ASPARAGINE SYNTHETASE"/>
    <property type="match status" value="1"/>
</dbReference>
<dbReference type="PIRSF" id="PIRSF001589">
    <property type="entry name" value="Asn_synthetase_glu-h"/>
    <property type="match status" value="1"/>
</dbReference>
<dbReference type="Proteomes" id="UP000288127">
    <property type="component" value="Unassembled WGS sequence"/>
</dbReference>
<comment type="similarity">
    <text evidence="2">Belongs to the asparagine synthetase family.</text>
</comment>
<accession>A0A432YF94</accession>
<feature type="site" description="Important for beta-aspartyl-AMP intermediate formation" evidence="9">
    <location>
        <position position="339"/>
    </location>
</feature>